<sequence length="76" mass="9101">MYRCSTMIPKMIDIKFVLFLLRNHRRYDVIFAVLLACTHGAYWWRKERTFRINGWTIAEAQTAQPPFQHEPVALTM</sequence>
<protein>
    <submittedName>
        <fullName evidence="1">Uncharacterized protein</fullName>
    </submittedName>
</protein>
<dbReference type="AlphaFoldDB" id="A0A9D3WKN6"/>
<keyword evidence="2" id="KW-1185">Reference proteome</keyword>
<accession>A0A9D3WKN6</accession>
<organism evidence="1 2">
    <name type="scientific">Gossypium stocksii</name>
    <dbReference type="NCBI Taxonomy" id="47602"/>
    <lineage>
        <taxon>Eukaryota</taxon>
        <taxon>Viridiplantae</taxon>
        <taxon>Streptophyta</taxon>
        <taxon>Embryophyta</taxon>
        <taxon>Tracheophyta</taxon>
        <taxon>Spermatophyta</taxon>
        <taxon>Magnoliopsida</taxon>
        <taxon>eudicotyledons</taxon>
        <taxon>Gunneridae</taxon>
        <taxon>Pentapetalae</taxon>
        <taxon>rosids</taxon>
        <taxon>malvids</taxon>
        <taxon>Malvales</taxon>
        <taxon>Malvaceae</taxon>
        <taxon>Malvoideae</taxon>
        <taxon>Gossypium</taxon>
    </lineage>
</organism>
<dbReference type="EMBL" id="JAIQCV010000001">
    <property type="protein sequence ID" value="KAH1130213.1"/>
    <property type="molecule type" value="Genomic_DNA"/>
</dbReference>
<proteinExistence type="predicted"/>
<evidence type="ECO:0000313" key="2">
    <source>
        <dbReference type="Proteomes" id="UP000828251"/>
    </source>
</evidence>
<name>A0A9D3WKN6_9ROSI</name>
<evidence type="ECO:0000313" key="1">
    <source>
        <dbReference type="EMBL" id="KAH1130213.1"/>
    </source>
</evidence>
<reference evidence="1 2" key="1">
    <citation type="journal article" date="2021" name="Plant Biotechnol. J.">
        <title>Multi-omics assisted identification of the key and species-specific regulatory components of drought-tolerant mechanisms in Gossypium stocksii.</title>
        <authorList>
            <person name="Yu D."/>
            <person name="Ke L."/>
            <person name="Zhang D."/>
            <person name="Wu Y."/>
            <person name="Sun Y."/>
            <person name="Mei J."/>
            <person name="Sun J."/>
            <person name="Sun Y."/>
        </authorList>
    </citation>
    <scope>NUCLEOTIDE SEQUENCE [LARGE SCALE GENOMIC DNA]</scope>
    <source>
        <strain evidence="2">cv. E1</strain>
        <tissue evidence="1">Leaf</tissue>
    </source>
</reference>
<dbReference type="Proteomes" id="UP000828251">
    <property type="component" value="Unassembled WGS sequence"/>
</dbReference>
<comment type="caution">
    <text evidence="1">The sequence shown here is derived from an EMBL/GenBank/DDBJ whole genome shotgun (WGS) entry which is preliminary data.</text>
</comment>
<gene>
    <name evidence="1" type="ORF">J1N35_001591</name>
</gene>